<organism evidence="3 4">
    <name type="scientific">Ramlibacter algicola</name>
    <dbReference type="NCBI Taxonomy" id="2795217"/>
    <lineage>
        <taxon>Bacteria</taxon>
        <taxon>Pseudomonadati</taxon>
        <taxon>Pseudomonadota</taxon>
        <taxon>Betaproteobacteria</taxon>
        <taxon>Burkholderiales</taxon>
        <taxon>Comamonadaceae</taxon>
        <taxon>Ramlibacter</taxon>
    </lineage>
</organism>
<keyword evidence="2" id="KW-0732">Signal</keyword>
<comment type="caution">
    <text evidence="3">The sequence shown here is derived from an EMBL/GenBank/DDBJ whole genome shotgun (WGS) entry which is preliminary data.</text>
</comment>
<dbReference type="RefSeq" id="WP_200787212.1">
    <property type="nucleotide sequence ID" value="NZ_JAEDAO010000001.1"/>
</dbReference>
<protein>
    <submittedName>
        <fullName evidence="3">Uncharacterized protein</fullName>
    </submittedName>
</protein>
<keyword evidence="4" id="KW-1185">Reference proteome</keyword>
<name>A0A934Q091_9BURK</name>
<reference evidence="3" key="1">
    <citation type="submission" date="2020-12" db="EMBL/GenBank/DDBJ databases">
        <title>Ramlibacter sp. nov., isolated from a freshwater alga, Cryptomonas.</title>
        <authorList>
            <person name="Kim H.M."/>
            <person name="Jeon C.O."/>
        </authorList>
    </citation>
    <scope>NUCLEOTIDE SEQUENCE</scope>
    <source>
        <strain evidence="3">CrO1</strain>
    </source>
</reference>
<sequence length="93" mass="9066">MSAGLQSALAAAPATAAAAPATAARSEAIVQAQLLVPTDPAPSMGRGGTAVAAKGGTKSEIHGEEDRGVGGMLLAALALMTGIAVRRWGMGQQ</sequence>
<gene>
    <name evidence="3" type="ORF">I8E28_06675</name>
</gene>
<accession>A0A934Q091</accession>
<feature type="signal peptide" evidence="2">
    <location>
        <begin position="1"/>
        <end position="23"/>
    </location>
</feature>
<evidence type="ECO:0000256" key="1">
    <source>
        <dbReference type="SAM" id="MobiDB-lite"/>
    </source>
</evidence>
<dbReference type="EMBL" id="JAEDAO010000001">
    <property type="protein sequence ID" value="MBK0392267.1"/>
    <property type="molecule type" value="Genomic_DNA"/>
</dbReference>
<feature type="chain" id="PRO_5037187092" evidence="2">
    <location>
        <begin position="24"/>
        <end position="93"/>
    </location>
</feature>
<proteinExistence type="predicted"/>
<evidence type="ECO:0000313" key="4">
    <source>
        <dbReference type="Proteomes" id="UP000617041"/>
    </source>
</evidence>
<evidence type="ECO:0000256" key="2">
    <source>
        <dbReference type="SAM" id="SignalP"/>
    </source>
</evidence>
<feature type="region of interest" description="Disordered" evidence="1">
    <location>
        <begin position="38"/>
        <end position="64"/>
    </location>
</feature>
<dbReference type="Proteomes" id="UP000617041">
    <property type="component" value="Unassembled WGS sequence"/>
</dbReference>
<evidence type="ECO:0000313" key="3">
    <source>
        <dbReference type="EMBL" id="MBK0392267.1"/>
    </source>
</evidence>
<dbReference type="AlphaFoldDB" id="A0A934Q091"/>